<dbReference type="SUPFAM" id="SSF50630">
    <property type="entry name" value="Acid proteases"/>
    <property type="match status" value="1"/>
</dbReference>
<feature type="coiled-coil region" evidence="1">
    <location>
        <begin position="839"/>
        <end position="874"/>
    </location>
</feature>
<keyword evidence="5" id="KW-1185">Reference proteome</keyword>
<feature type="compositionally biased region" description="Polar residues" evidence="2">
    <location>
        <begin position="269"/>
        <end position="284"/>
    </location>
</feature>
<gene>
    <name evidence="4" type="ORF">GCK32_017457</name>
</gene>
<dbReference type="SMART" id="SM00343">
    <property type="entry name" value="ZnF_C2HC"/>
    <property type="match status" value="2"/>
</dbReference>
<feature type="domain" description="CCHC-type" evidence="3">
    <location>
        <begin position="212"/>
        <end position="228"/>
    </location>
</feature>
<feature type="compositionally biased region" description="Basic and acidic residues" evidence="2">
    <location>
        <begin position="952"/>
        <end position="974"/>
    </location>
</feature>
<comment type="caution">
    <text evidence="4">The sequence shown here is derived from an EMBL/GenBank/DDBJ whole genome shotgun (WGS) entry which is preliminary data.</text>
</comment>
<dbReference type="Gene3D" id="4.10.60.10">
    <property type="entry name" value="Zinc finger, CCHC-type"/>
    <property type="match status" value="1"/>
</dbReference>
<dbReference type="CDD" id="cd00303">
    <property type="entry name" value="retropepsin_like"/>
    <property type="match status" value="1"/>
</dbReference>
<dbReference type="AlphaFoldDB" id="A0AAN8FQK2"/>
<dbReference type="EMBL" id="WIXE01008959">
    <property type="protein sequence ID" value="KAK5978837.1"/>
    <property type="molecule type" value="Genomic_DNA"/>
</dbReference>
<evidence type="ECO:0000313" key="4">
    <source>
        <dbReference type="EMBL" id="KAK5978837.1"/>
    </source>
</evidence>
<protein>
    <recommendedName>
        <fullName evidence="3">CCHC-type domain-containing protein</fullName>
    </recommendedName>
</protein>
<evidence type="ECO:0000256" key="2">
    <source>
        <dbReference type="SAM" id="MobiDB-lite"/>
    </source>
</evidence>
<keyword evidence="1" id="KW-0175">Coiled coil</keyword>
<dbReference type="Gene3D" id="2.40.70.10">
    <property type="entry name" value="Acid Proteases"/>
    <property type="match status" value="1"/>
</dbReference>
<feature type="region of interest" description="Disordered" evidence="2">
    <location>
        <begin position="253"/>
        <end position="293"/>
    </location>
</feature>
<evidence type="ECO:0000313" key="5">
    <source>
        <dbReference type="Proteomes" id="UP001331761"/>
    </source>
</evidence>
<dbReference type="InterPro" id="IPR001878">
    <property type="entry name" value="Znf_CCHC"/>
</dbReference>
<name>A0AAN8FQK2_TRICO</name>
<feature type="region of interest" description="Disordered" evidence="2">
    <location>
        <begin position="921"/>
        <end position="978"/>
    </location>
</feature>
<sequence length="1046" mass="120035">MLKVCKSRLTKARNALQEVIQDSQDAIAPIVIPEGEEADKMESLKTSRTRIESTLAKVRTAKDYVNESIDKLHVVFEMLGETKQETELSSFEEYLETGIESISEANQFCIKLSGRKKETRALERRADLQNPRDWTWATMQKELSGILQRREYVEETRKKINAPAESSISRPSQPVRDFKIACMYCRRLGHQSTNCRVVTQSERISFLTKKGLCLNCGKPYHTAEMCRSPPCRNCGKKHNISLCGIIDTQHGKQIPQEGRQSKTKPAQPAFQQQTRLPARNTGSAYSKKATKGTPVNHQNMVIQKETNVIVDSEDENIEDNTTGEVSTGETLLLTGTATILGKNGSREVKILLDTGAESSFVDRNLVEELQLPTISRKKLGLKMFGSNKVVENWHSVVEVNLVDKNKEVHAFQLYDSPVITAHAVKATLTKEDLRVVKQKRIQLSNKSNEEEETQQILLGCDYLWDVMEQKKTTSPWIDLDRFSSINKVTRIGAWILRFLRIVTRKLPIESRERIQKTIPELKQVRDTTHLNADELNNSLKTLVKMHQKQYSELISSPNHAKLNIKQGNNGVWICQGRLEKEEKYESNVECFRMESQLDDVKKLLQQLAVRPRAIISDKMLQEQILGVNYGIDHLLKKSEETLAAYREVETAIATTPRTPLKSYNKRRNVDKQLTELQGKLQCAGYISDLLWDTYDEMVRAKMATLPKKEQFQMKIQESGRPFDKISTKVYVTSELRSIANTITEIRNVHYTPWARNEQDSLMDHIKRLEQQINHLFMEEGDTSRMDARPSASEETNGKMEKFTKRIKEMVTKIDGKITSWKEEEDARNERILTSMESFQKKMEEKIENSLKNINQQVQEKLDQNAKQFRTLTEESFIKTEDCLTNAVASYLRTMEERQRTPPPEDVLTLLEDDADVMKMELIPPKREVESKTSTPDELRQGSTSSHSRKSRKDREELEREEIPPKIARPARDRTPFAVSQAKTKLKGLRECRQRKIADSRNTLCTSGARMVVCGFCRQRGKHATDACTVFPAGKMRTRTTMWLLRG</sequence>
<organism evidence="4 5">
    <name type="scientific">Trichostrongylus colubriformis</name>
    <name type="common">Black scour worm</name>
    <dbReference type="NCBI Taxonomy" id="6319"/>
    <lineage>
        <taxon>Eukaryota</taxon>
        <taxon>Metazoa</taxon>
        <taxon>Ecdysozoa</taxon>
        <taxon>Nematoda</taxon>
        <taxon>Chromadorea</taxon>
        <taxon>Rhabditida</taxon>
        <taxon>Rhabditina</taxon>
        <taxon>Rhabditomorpha</taxon>
        <taxon>Strongyloidea</taxon>
        <taxon>Trichostrongylidae</taxon>
        <taxon>Trichostrongylus</taxon>
    </lineage>
</organism>
<evidence type="ECO:0000256" key="1">
    <source>
        <dbReference type="SAM" id="Coils"/>
    </source>
</evidence>
<feature type="compositionally biased region" description="Basic and acidic residues" evidence="2">
    <location>
        <begin position="921"/>
        <end position="939"/>
    </location>
</feature>
<dbReference type="InterPro" id="IPR021109">
    <property type="entry name" value="Peptidase_aspartic_dom_sf"/>
</dbReference>
<proteinExistence type="predicted"/>
<dbReference type="Proteomes" id="UP001331761">
    <property type="component" value="Unassembled WGS sequence"/>
</dbReference>
<dbReference type="GO" id="GO:0003676">
    <property type="term" value="F:nucleic acid binding"/>
    <property type="evidence" value="ECO:0007669"/>
    <property type="project" value="InterPro"/>
</dbReference>
<accession>A0AAN8FQK2</accession>
<reference evidence="4 5" key="1">
    <citation type="submission" date="2019-10" db="EMBL/GenBank/DDBJ databases">
        <title>Assembly and Annotation for the nematode Trichostrongylus colubriformis.</title>
        <authorList>
            <person name="Martin J."/>
        </authorList>
    </citation>
    <scope>NUCLEOTIDE SEQUENCE [LARGE SCALE GENOMIC DNA]</scope>
    <source>
        <strain evidence="4">G859</strain>
        <tissue evidence="4">Whole worm</tissue>
    </source>
</reference>
<evidence type="ECO:0000259" key="3">
    <source>
        <dbReference type="SMART" id="SM00343"/>
    </source>
</evidence>
<feature type="domain" description="CCHC-type" evidence="3">
    <location>
        <begin position="181"/>
        <end position="197"/>
    </location>
</feature>
<dbReference type="GO" id="GO:0008270">
    <property type="term" value="F:zinc ion binding"/>
    <property type="evidence" value="ECO:0007669"/>
    <property type="project" value="InterPro"/>
</dbReference>